<comment type="caution">
    <text evidence="2">The sequence shown here is derived from an EMBL/GenBank/DDBJ whole genome shotgun (WGS) entry which is preliminary data.</text>
</comment>
<dbReference type="STRING" id="1325130.HFN_0665"/>
<sequence length="302" mass="35096">MSEKERELAIFHLCKALVDLLGEEQAIADLQILYERHPEMFKNKDEVKEVIEKVVSEPEIIIKNPSPMSEKDYIAGKKLDDKKMGEIGVRQDENIVKIFHADEKNIKHLKRLHKKEVVYRQSVVGSLNSYTQAQSLDERLVDNNSSPTTNDIIPQEVNEIFHANKKNIKEFERLQKQVETGSRDAHFLHPDLQSAWAGSKEHLPATTKEIIPQNEVSLENKIFLQNPKDKSHFNNLSLEEKLTHLTNNQNYIENLPRARDILNQQSTMNLQNPIQEKESNQQLNDLQDSNQESKTHKFKKHR</sequence>
<dbReference type="AlphaFoldDB" id="T1CVU2"/>
<dbReference type="RefSeq" id="WP_023945986.1">
    <property type="nucleotide sequence ID" value="NZ_BASD01000001.1"/>
</dbReference>
<reference evidence="2 3" key="1">
    <citation type="journal article" date="2013" name="Genome Announc.">
        <title>Draft Genome Sequence of Helicobacter fennelliae Strain MRY12-0050, Isolated from a Bacteremia Patient.</title>
        <authorList>
            <person name="Rimbara E."/>
            <person name="Matsui M."/>
            <person name="Mori S."/>
            <person name="Suzuki S."/>
            <person name="Suzuki M."/>
            <person name="Kim H."/>
            <person name="Sekizuka T."/>
            <person name="Kuroda M."/>
            <person name="Shibayama K."/>
        </authorList>
    </citation>
    <scope>NUCLEOTIDE SEQUENCE [LARGE SCALE GENOMIC DNA]</scope>
    <source>
        <strain evidence="2 3">MRY12-0050</strain>
    </source>
</reference>
<organism evidence="2 3">
    <name type="scientific">Helicobacter fennelliae MRY12-0050</name>
    <dbReference type="NCBI Taxonomy" id="1325130"/>
    <lineage>
        <taxon>Bacteria</taxon>
        <taxon>Pseudomonadati</taxon>
        <taxon>Campylobacterota</taxon>
        <taxon>Epsilonproteobacteria</taxon>
        <taxon>Campylobacterales</taxon>
        <taxon>Helicobacteraceae</taxon>
        <taxon>Helicobacter</taxon>
    </lineage>
</organism>
<accession>T1CVU2</accession>
<evidence type="ECO:0000256" key="1">
    <source>
        <dbReference type="SAM" id="MobiDB-lite"/>
    </source>
</evidence>
<feature type="compositionally biased region" description="Low complexity" evidence="1">
    <location>
        <begin position="280"/>
        <end position="290"/>
    </location>
</feature>
<keyword evidence="3" id="KW-1185">Reference proteome</keyword>
<dbReference type="OrthoDB" id="5324482at2"/>
<dbReference type="Proteomes" id="UP000018143">
    <property type="component" value="Unassembled WGS sequence"/>
</dbReference>
<evidence type="ECO:0000313" key="2">
    <source>
        <dbReference type="EMBL" id="GAD17850.1"/>
    </source>
</evidence>
<proteinExistence type="predicted"/>
<evidence type="ECO:0000313" key="3">
    <source>
        <dbReference type="Proteomes" id="UP000018143"/>
    </source>
</evidence>
<gene>
    <name evidence="2" type="ORF">HFN_0665</name>
</gene>
<protein>
    <submittedName>
        <fullName evidence="2">Uncharacterized protein</fullName>
    </submittedName>
</protein>
<name>T1CVU2_9HELI</name>
<dbReference type="EMBL" id="BASD01000001">
    <property type="protein sequence ID" value="GAD17850.1"/>
    <property type="molecule type" value="Genomic_DNA"/>
</dbReference>
<dbReference type="eggNOG" id="ENOG5030SZZ">
    <property type="taxonomic scope" value="Bacteria"/>
</dbReference>
<feature type="region of interest" description="Disordered" evidence="1">
    <location>
        <begin position="278"/>
        <end position="302"/>
    </location>
</feature>